<name>A0A4R6RW72_9FIRM</name>
<dbReference type="Proteomes" id="UP000295176">
    <property type="component" value="Unassembled WGS sequence"/>
</dbReference>
<sequence>MGLWWTDRYFYSNYHLIPAAKSDYSKLTDLLKIDIIFI</sequence>
<evidence type="ECO:0000313" key="1">
    <source>
        <dbReference type="EMBL" id="TDP91272.1"/>
    </source>
</evidence>
<proteinExistence type="predicted"/>
<comment type="caution">
    <text evidence="1">The sequence shown here is derived from an EMBL/GenBank/DDBJ whole genome shotgun (WGS) entry which is preliminary data.</text>
</comment>
<organism evidence="1 2">
    <name type="scientific">Halanaerobium saccharolyticum</name>
    <dbReference type="NCBI Taxonomy" id="43595"/>
    <lineage>
        <taxon>Bacteria</taxon>
        <taxon>Bacillati</taxon>
        <taxon>Bacillota</taxon>
        <taxon>Clostridia</taxon>
        <taxon>Halanaerobiales</taxon>
        <taxon>Halanaerobiaceae</taxon>
        <taxon>Halanaerobium</taxon>
    </lineage>
</organism>
<dbReference type="AlphaFoldDB" id="A0A4R6RW72"/>
<protein>
    <submittedName>
        <fullName evidence="1">Uncharacterized protein</fullName>
    </submittedName>
</protein>
<accession>A0A4R6RW72</accession>
<evidence type="ECO:0000313" key="2">
    <source>
        <dbReference type="Proteomes" id="UP000295176"/>
    </source>
</evidence>
<gene>
    <name evidence="1" type="ORF">C7957_11710</name>
</gene>
<reference evidence="1 2" key="1">
    <citation type="submission" date="2019-03" db="EMBL/GenBank/DDBJ databases">
        <title>Subsurface microbial communities from deep shales in Ohio and West Virginia, USA.</title>
        <authorList>
            <person name="Wrighton K."/>
        </authorList>
    </citation>
    <scope>NUCLEOTIDE SEQUENCE [LARGE SCALE GENOMIC DNA]</scope>
    <source>
        <strain evidence="1 2">MSL 7</strain>
    </source>
</reference>
<dbReference type="EMBL" id="SNXX01000017">
    <property type="protein sequence ID" value="TDP91272.1"/>
    <property type="molecule type" value="Genomic_DNA"/>
</dbReference>